<keyword evidence="2" id="KW-0444">Lipid biosynthesis</keyword>
<dbReference type="Proteomes" id="UP000005801">
    <property type="component" value="Unassembled WGS sequence"/>
</dbReference>
<dbReference type="InterPro" id="IPR000089">
    <property type="entry name" value="Biotin_lipoyl"/>
</dbReference>
<dbReference type="SUPFAM" id="SSF51230">
    <property type="entry name" value="Single hybrid motif"/>
    <property type="match status" value="1"/>
</dbReference>
<keyword evidence="5" id="KW-1185">Reference proteome</keyword>
<feature type="domain" description="Lipoyl-binding" evidence="3">
    <location>
        <begin position="125"/>
        <end position="172"/>
    </location>
</feature>
<dbReference type="STRING" id="391625.PPSIR1_27073"/>
<dbReference type="RefSeq" id="WP_006976629.1">
    <property type="nucleotide sequence ID" value="NZ_ABCS01000143.1"/>
</dbReference>
<comment type="caution">
    <text evidence="4">The sequence shown here is derived from an EMBL/GenBank/DDBJ whole genome shotgun (WGS) entry which is preliminary data.</text>
</comment>
<dbReference type="eggNOG" id="COG0511">
    <property type="taxonomic scope" value="Bacteria"/>
</dbReference>
<dbReference type="InterPro" id="IPR001249">
    <property type="entry name" value="AcCoA_biotinCC"/>
</dbReference>
<evidence type="ECO:0000313" key="5">
    <source>
        <dbReference type="Proteomes" id="UP000005801"/>
    </source>
</evidence>
<evidence type="ECO:0000313" key="4">
    <source>
        <dbReference type="EMBL" id="EDM74209.1"/>
    </source>
</evidence>
<dbReference type="GO" id="GO:0009317">
    <property type="term" value="C:acetyl-CoA carboxylase complex"/>
    <property type="evidence" value="ECO:0007669"/>
    <property type="project" value="InterPro"/>
</dbReference>
<gene>
    <name evidence="4" type="ORF">PPSIR1_27073</name>
</gene>
<keyword evidence="2" id="KW-0275">Fatty acid biosynthesis</keyword>
<dbReference type="GO" id="GO:0003989">
    <property type="term" value="F:acetyl-CoA carboxylase activity"/>
    <property type="evidence" value="ECO:0007669"/>
    <property type="project" value="InterPro"/>
</dbReference>
<dbReference type="OrthoDB" id="5297413at2"/>
<reference evidence="4 5" key="1">
    <citation type="submission" date="2007-06" db="EMBL/GenBank/DDBJ databases">
        <authorList>
            <person name="Shimkets L."/>
            <person name="Ferriera S."/>
            <person name="Johnson J."/>
            <person name="Kravitz S."/>
            <person name="Beeson K."/>
            <person name="Sutton G."/>
            <person name="Rogers Y.-H."/>
            <person name="Friedman R."/>
            <person name="Frazier M."/>
            <person name="Venter J.C."/>
        </authorList>
    </citation>
    <scope>NUCLEOTIDE SEQUENCE [LARGE SCALE GENOMIC DNA]</scope>
    <source>
        <strain evidence="4 5">SIR-1</strain>
    </source>
</reference>
<name>A6GIU3_9BACT</name>
<organism evidence="4 5">
    <name type="scientific">Plesiocystis pacifica SIR-1</name>
    <dbReference type="NCBI Taxonomy" id="391625"/>
    <lineage>
        <taxon>Bacteria</taxon>
        <taxon>Pseudomonadati</taxon>
        <taxon>Myxococcota</taxon>
        <taxon>Polyangia</taxon>
        <taxon>Nannocystales</taxon>
        <taxon>Nannocystaceae</taxon>
        <taxon>Plesiocystis</taxon>
    </lineage>
</organism>
<dbReference type="GO" id="GO:0006633">
    <property type="term" value="P:fatty acid biosynthetic process"/>
    <property type="evidence" value="ECO:0007669"/>
    <property type="project" value="UniProtKB-UniPathway"/>
</dbReference>
<dbReference type="PRINTS" id="PR01071">
    <property type="entry name" value="ACOABIOTINCC"/>
</dbReference>
<evidence type="ECO:0000256" key="2">
    <source>
        <dbReference type="RuleBase" id="RU364072"/>
    </source>
</evidence>
<proteinExistence type="predicted"/>
<sequence length="210" mass="21797">MSARDSRQFAPTLTAESRTVEGPKFELLAPAPGLWREAPAPGTLVRPGDRIGAIEILERVHELVAPEGVVGAVVQAEAVGERLARQPVDYGAVLLALDPEALGAGLAESVAAGASGASADGSAALRAPSSGRFYARPSPDKPPFVREGEVIQRGQTVGLLEVMKTFTRINYDDPKLPAPAKVVAAVAKDQDDLGSGDVILQVEAVEGDEG</sequence>
<dbReference type="AlphaFoldDB" id="A6GIU3"/>
<accession>A6GIU3</accession>
<comment type="function">
    <text evidence="1 2">This protein is a component of the acetyl coenzyme A carboxylase complex; first, biotin carboxylase catalyzes the carboxylation of the carrier protein and then the transcarboxylase transfers the carboxyl group to form malonyl-CoA.</text>
</comment>
<dbReference type="InterPro" id="IPR011053">
    <property type="entry name" value="Single_hybrid_motif"/>
</dbReference>
<protein>
    <recommendedName>
        <fullName evidence="2">Biotin carboxyl carrier protein of acetyl-CoA carboxylase</fullName>
    </recommendedName>
</protein>
<comment type="pathway">
    <text evidence="2">Lipid metabolism; fatty acid biosynthesis.</text>
</comment>
<dbReference type="Pfam" id="PF00364">
    <property type="entry name" value="Biotin_lipoyl"/>
    <property type="match status" value="1"/>
</dbReference>
<dbReference type="EMBL" id="ABCS01000143">
    <property type="protein sequence ID" value="EDM74209.1"/>
    <property type="molecule type" value="Genomic_DNA"/>
</dbReference>
<keyword evidence="2" id="KW-0092">Biotin</keyword>
<dbReference type="UniPathway" id="UPA00094"/>
<keyword evidence="2" id="KW-0443">Lipid metabolism</keyword>
<keyword evidence="2" id="KW-0276">Fatty acid metabolism</keyword>
<evidence type="ECO:0000259" key="3">
    <source>
        <dbReference type="Pfam" id="PF00364"/>
    </source>
</evidence>
<evidence type="ECO:0000256" key="1">
    <source>
        <dbReference type="ARBA" id="ARBA00003761"/>
    </source>
</evidence>
<dbReference type="Gene3D" id="2.40.50.100">
    <property type="match status" value="1"/>
</dbReference>